<dbReference type="AlphaFoldDB" id="A0AAE3LJX3"/>
<dbReference type="Proteomes" id="UP001209317">
    <property type="component" value="Unassembled WGS sequence"/>
</dbReference>
<reference evidence="1" key="1">
    <citation type="submission" date="2022-10" db="EMBL/GenBank/DDBJ databases">
        <authorList>
            <person name="Kim H.S."/>
            <person name="Kim J.-S."/>
            <person name="Suh M.K."/>
            <person name="Eom M.K."/>
            <person name="Lee J.-S."/>
        </authorList>
    </citation>
    <scope>NUCLEOTIDE SEQUENCE</scope>
    <source>
        <strain evidence="1">LIP-5</strain>
    </source>
</reference>
<dbReference type="EMBL" id="JAOTPL010000004">
    <property type="protein sequence ID" value="MCU7693809.1"/>
    <property type="molecule type" value="Genomic_DNA"/>
</dbReference>
<gene>
    <name evidence="1" type="ORF">OD355_04675</name>
</gene>
<name>A0AAE3LJX3_9BACT</name>
<proteinExistence type="predicted"/>
<organism evidence="1 2">
    <name type="scientific">Haoranjiania flava</name>
    <dbReference type="NCBI Taxonomy" id="1856322"/>
    <lineage>
        <taxon>Bacteria</taxon>
        <taxon>Pseudomonadati</taxon>
        <taxon>Bacteroidota</taxon>
        <taxon>Chitinophagia</taxon>
        <taxon>Chitinophagales</taxon>
        <taxon>Chitinophagaceae</taxon>
        <taxon>Haoranjiania</taxon>
    </lineage>
</organism>
<evidence type="ECO:0000313" key="1">
    <source>
        <dbReference type="EMBL" id="MCU7693809.1"/>
    </source>
</evidence>
<protein>
    <submittedName>
        <fullName evidence="1">Uncharacterized protein</fullName>
    </submittedName>
</protein>
<keyword evidence="2" id="KW-1185">Reference proteome</keyword>
<comment type="caution">
    <text evidence="1">The sequence shown here is derived from an EMBL/GenBank/DDBJ whole genome shotgun (WGS) entry which is preliminary data.</text>
</comment>
<dbReference type="RefSeq" id="WP_263037295.1">
    <property type="nucleotide sequence ID" value="NZ_JAOTPL010000004.1"/>
</dbReference>
<evidence type="ECO:0000313" key="2">
    <source>
        <dbReference type="Proteomes" id="UP001209317"/>
    </source>
</evidence>
<accession>A0AAE3LJX3</accession>
<sequence length="57" mass="6750">MVLVIDKTTKREDIDKLLKARISKQKKNGFDAAKFCGLIKLKEQPMDIQKKMRDEWQ</sequence>